<dbReference type="PROSITE" id="PS50110">
    <property type="entry name" value="RESPONSE_REGULATORY"/>
    <property type="match status" value="1"/>
</dbReference>
<comment type="caution">
    <text evidence="6">The sequence shown here is derived from an EMBL/GenBank/DDBJ whole genome shotgun (WGS) entry which is preliminary data.</text>
</comment>
<evidence type="ECO:0000256" key="3">
    <source>
        <dbReference type="PROSITE-ProRule" id="PRU00169"/>
    </source>
</evidence>
<dbReference type="SMART" id="SM00850">
    <property type="entry name" value="LytTR"/>
    <property type="match status" value="1"/>
</dbReference>
<proteinExistence type="predicted"/>
<keyword evidence="6" id="KW-0238">DNA-binding</keyword>
<dbReference type="Proteomes" id="UP001299409">
    <property type="component" value="Unassembled WGS sequence"/>
</dbReference>
<feature type="modified residue" description="4-aspartylphosphate" evidence="3">
    <location>
        <position position="56"/>
    </location>
</feature>
<evidence type="ECO:0000313" key="7">
    <source>
        <dbReference type="Proteomes" id="UP001299409"/>
    </source>
</evidence>
<sequence length="233" mass="27350">MNIGIKICEDNEIQLKYIKESLNSMLNNINYTVECFTSAKDLLNSNLEDTNLFILDLDLGDDWGMEVAEKIRKRKVKCEIIFLTALEGYSREGYKVNACRYILKDENMYSELQEGLKESTKRLHNKRIKINTNQGILYLDKSDISYVEVYSKEVYIHVDGKVYKTKSTINEFEDKLKLEDYFFRCHRSYIVNLRKITKIKQNDSYIGNERIPISKQKIKELKLLLAKSLGDIL</sequence>
<dbReference type="InterPro" id="IPR007492">
    <property type="entry name" value="LytTR_DNA-bd_dom"/>
</dbReference>
<evidence type="ECO:0000259" key="5">
    <source>
        <dbReference type="PROSITE" id="PS50930"/>
    </source>
</evidence>
<dbReference type="InterPro" id="IPR046947">
    <property type="entry name" value="LytR-like"/>
</dbReference>
<dbReference type="RefSeq" id="WP_226915371.1">
    <property type="nucleotide sequence ID" value="NZ_BAABXU010000001.1"/>
</dbReference>
<organism evidence="6 7">
    <name type="scientific">Intestinibacter bartlettii</name>
    <dbReference type="NCBI Taxonomy" id="261299"/>
    <lineage>
        <taxon>Bacteria</taxon>
        <taxon>Bacillati</taxon>
        <taxon>Bacillota</taxon>
        <taxon>Clostridia</taxon>
        <taxon>Peptostreptococcales</taxon>
        <taxon>Peptostreptococcaceae</taxon>
        <taxon>Intestinibacter</taxon>
    </lineage>
</organism>
<reference evidence="6 7" key="1">
    <citation type="submission" date="2021-10" db="EMBL/GenBank/DDBJ databases">
        <title>Collection of gut derived symbiotic bacterial strains cultured from healthy donors.</title>
        <authorList>
            <person name="Lin H."/>
            <person name="Littmann E."/>
            <person name="Claire K."/>
            <person name="Pamer E."/>
        </authorList>
    </citation>
    <scope>NUCLEOTIDE SEQUENCE [LARGE SCALE GENOMIC DNA]</scope>
    <source>
        <strain evidence="6 7">MSK.17.68</strain>
    </source>
</reference>
<protein>
    <recommendedName>
        <fullName evidence="1">Stage 0 sporulation protein A homolog</fullName>
    </recommendedName>
</protein>
<dbReference type="Pfam" id="PF04397">
    <property type="entry name" value="LytTR"/>
    <property type="match status" value="1"/>
</dbReference>
<feature type="domain" description="HTH LytTR-type" evidence="5">
    <location>
        <begin position="128"/>
        <end position="227"/>
    </location>
</feature>
<dbReference type="Gene3D" id="3.40.50.2300">
    <property type="match status" value="1"/>
</dbReference>
<evidence type="ECO:0000259" key="4">
    <source>
        <dbReference type="PROSITE" id="PS50110"/>
    </source>
</evidence>
<accession>A0ABS8CV66</accession>
<dbReference type="Pfam" id="PF00072">
    <property type="entry name" value="Response_reg"/>
    <property type="match status" value="1"/>
</dbReference>
<dbReference type="InterPro" id="IPR011006">
    <property type="entry name" value="CheY-like_superfamily"/>
</dbReference>
<keyword evidence="3" id="KW-0597">Phosphoprotein</keyword>
<dbReference type="PANTHER" id="PTHR37299">
    <property type="entry name" value="TRANSCRIPTIONAL REGULATOR-RELATED"/>
    <property type="match status" value="1"/>
</dbReference>
<dbReference type="InterPro" id="IPR001789">
    <property type="entry name" value="Sig_transdc_resp-reg_receiver"/>
</dbReference>
<dbReference type="GO" id="GO:0003677">
    <property type="term" value="F:DNA binding"/>
    <property type="evidence" value="ECO:0007669"/>
    <property type="project" value="UniProtKB-KW"/>
</dbReference>
<evidence type="ECO:0000256" key="1">
    <source>
        <dbReference type="ARBA" id="ARBA00018672"/>
    </source>
</evidence>
<dbReference type="PROSITE" id="PS50930">
    <property type="entry name" value="HTH_LYTTR"/>
    <property type="match status" value="1"/>
</dbReference>
<evidence type="ECO:0000313" key="6">
    <source>
        <dbReference type="EMBL" id="MCB5445346.1"/>
    </source>
</evidence>
<dbReference type="SMART" id="SM00448">
    <property type="entry name" value="REC"/>
    <property type="match status" value="1"/>
</dbReference>
<evidence type="ECO:0000256" key="2">
    <source>
        <dbReference type="ARBA" id="ARBA00024867"/>
    </source>
</evidence>
<gene>
    <name evidence="6" type="ORF">LIP50_03925</name>
</gene>
<name>A0ABS8CV66_9FIRM</name>
<comment type="function">
    <text evidence="2">May play the central regulatory role in sporulation. It may be an element of the effector pathway responsible for the activation of sporulation genes in response to nutritional stress. Spo0A may act in concert with spo0H (a sigma factor) to control the expression of some genes that are critical to the sporulation process.</text>
</comment>
<dbReference type="Gene3D" id="2.40.50.1020">
    <property type="entry name" value="LytTr DNA-binding domain"/>
    <property type="match status" value="1"/>
</dbReference>
<dbReference type="SUPFAM" id="SSF52172">
    <property type="entry name" value="CheY-like"/>
    <property type="match status" value="1"/>
</dbReference>
<keyword evidence="7" id="KW-1185">Reference proteome</keyword>
<dbReference type="PANTHER" id="PTHR37299:SF1">
    <property type="entry name" value="STAGE 0 SPORULATION PROTEIN A HOMOLOG"/>
    <property type="match status" value="1"/>
</dbReference>
<feature type="domain" description="Response regulatory" evidence="4">
    <location>
        <begin position="4"/>
        <end position="119"/>
    </location>
</feature>
<dbReference type="EMBL" id="JAJBMB010000003">
    <property type="protein sequence ID" value="MCB5445346.1"/>
    <property type="molecule type" value="Genomic_DNA"/>
</dbReference>